<keyword evidence="1" id="KW-0472">Membrane</keyword>
<evidence type="ECO:0000313" key="3">
    <source>
        <dbReference type="Proteomes" id="UP000697710"/>
    </source>
</evidence>
<comment type="caution">
    <text evidence="2">The sequence shown here is derived from an EMBL/GenBank/DDBJ whole genome shotgun (WGS) entry which is preliminary data.</text>
</comment>
<feature type="transmembrane region" description="Helical" evidence="1">
    <location>
        <begin position="60"/>
        <end position="76"/>
    </location>
</feature>
<protein>
    <recommendedName>
        <fullName evidence="4">Yip1 domain-containing protein</fullName>
    </recommendedName>
</protein>
<evidence type="ECO:0008006" key="4">
    <source>
        <dbReference type="Google" id="ProtNLM"/>
    </source>
</evidence>
<organism evidence="2 3">
    <name type="scientific">Eiseniibacteriota bacterium</name>
    <dbReference type="NCBI Taxonomy" id="2212470"/>
    <lineage>
        <taxon>Bacteria</taxon>
        <taxon>Candidatus Eiseniibacteriota</taxon>
    </lineage>
</organism>
<dbReference type="Proteomes" id="UP000697710">
    <property type="component" value="Unassembled WGS sequence"/>
</dbReference>
<name>A0A956M2V2_UNCEI</name>
<reference evidence="2" key="1">
    <citation type="submission" date="2020-04" db="EMBL/GenBank/DDBJ databases">
        <authorList>
            <person name="Zhang T."/>
        </authorList>
    </citation>
    <scope>NUCLEOTIDE SEQUENCE</scope>
    <source>
        <strain evidence="2">HKST-UBA01</strain>
    </source>
</reference>
<sequence length="109" mass="11836">LDVLGVFSLTGLVYAIREAVTIPLKLARQSLDIYTGPAALLSPDVGLIFKIAQMLDLFDLYRMFLVIVGLAVVGHVSTKRSAGVVLAFWGLWVVIQIGYYLSPLGALSR</sequence>
<proteinExistence type="predicted"/>
<evidence type="ECO:0000313" key="2">
    <source>
        <dbReference type="EMBL" id="MCA9730245.1"/>
    </source>
</evidence>
<evidence type="ECO:0000256" key="1">
    <source>
        <dbReference type="SAM" id="Phobius"/>
    </source>
</evidence>
<keyword evidence="1" id="KW-1133">Transmembrane helix</keyword>
<feature type="transmembrane region" description="Helical" evidence="1">
    <location>
        <begin position="82"/>
        <end position="101"/>
    </location>
</feature>
<dbReference type="EMBL" id="JAGQHR010001063">
    <property type="protein sequence ID" value="MCA9730245.1"/>
    <property type="molecule type" value="Genomic_DNA"/>
</dbReference>
<gene>
    <name evidence="2" type="ORF">KC729_21350</name>
</gene>
<feature type="non-terminal residue" evidence="2">
    <location>
        <position position="1"/>
    </location>
</feature>
<reference evidence="2" key="2">
    <citation type="journal article" date="2021" name="Microbiome">
        <title>Successional dynamics and alternative stable states in a saline activated sludge microbial community over 9 years.</title>
        <authorList>
            <person name="Wang Y."/>
            <person name="Ye J."/>
            <person name="Ju F."/>
            <person name="Liu L."/>
            <person name="Boyd J.A."/>
            <person name="Deng Y."/>
            <person name="Parks D.H."/>
            <person name="Jiang X."/>
            <person name="Yin X."/>
            <person name="Woodcroft B.J."/>
            <person name="Tyson G.W."/>
            <person name="Hugenholtz P."/>
            <person name="Polz M.F."/>
            <person name="Zhang T."/>
        </authorList>
    </citation>
    <scope>NUCLEOTIDE SEQUENCE</scope>
    <source>
        <strain evidence="2">HKST-UBA01</strain>
    </source>
</reference>
<accession>A0A956M2V2</accession>
<keyword evidence="1" id="KW-0812">Transmembrane</keyword>
<dbReference type="AlphaFoldDB" id="A0A956M2V2"/>